<protein>
    <submittedName>
        <fullName evidence="2">Uncharacterized protein</fullName>
    </submittedName>
</protein>
<feature type="region of interest" description="Disordered" evidence="1">
    <location>
        <begin position="71"/>
        <end position="90"/>
    </location>
</feature>
<reference evidence="2 3" key="1">
    <citation type="journal article" date="2018" name="BMC Genomics">
        <title>The genome of Naegleria lovaniensis, the basis for a comparative approach to unravel pathogenicity factors of the human pathogenic amoeba N. fowleri.</title>
        <authorList>
            <person name="Liechti N."/>
            <person name="Schurch N."/>
            <person name="Bruggmann R."/>
            <person name="Wittwer M."/>
        </authorList>
    </citation>
    <scope>NUCLEOTIDE SEQUENCE [LARGE SCALE GENOMIC DNA]</scope>
    <source>
        <strain evidence="2 3">ATCC 30569</strain>
    </source>
</reference>
<gene>
    <name evidence="2" type="ORF">C9374_013988</name>
</gene>
<sequence>MGSCASLCSHSEVVINDATPISEPFHHDTLTHMEAEGDASTKVNADIETHISDSPTSVTCSDFALSLSSVASSPERTSPRIQTERVSTGITKKPSTIRNQSIPFILINEVAGNRTKFSEKRANSSFLQVPVH</sequence>
<name>A0AA88H1S5_NAELO</name>
<dbReference type="RefSeq" id="XP_044553420.1">
    <property type="nucleotide sequence ID" value="XM_044689925.1"/>
</dbReference>
<dbReference type="GeneID" id="68106441"/>
<comment type="caution">
    <text evidence="2">The sequence shown here is derived from an EMBL/GenBank/DDBJ whole genome shotgun (WGS) entry which is preliminary data.</text>
</comment>
<organism evidence="2 3">
    <name type="scientific">Naegleria lovaniensis</name>
    <name type="common">Amoeba</name>
    <dbReference type="NCBI Taxonomy" id="51637"/>
    <lineage>
        <taxon>Eukaryota</taxon>
        <taxon>Discoba</taxon>
        <taxon>Heterolobosea</taxon>
        <taxon>Tetramitia</taxon>
        <taxon>Eutetramitia</taxon>
        <taxon>Vahlkampfiidae</taxon>
        <taxon>Naegleria</taxon>
    </lineage>
</organism>
<keyword evidence="3" id="KW-1185">Reference proteome</keyword>
<proteinExistence type="predicted"/>
<evidence type="ECO:0000256" key="1">
    <source>
        <dbReference type="SAM" id="MobiDB-lite"/>
    </source>
</evidence>
<dbReference type="Proteomes" id="UP000816034">
    <property type="component" value="Unassembled WGS sequence"/>
</dbReference>
<dbReference type="AlphaFoldDB" id="A0AA88H1S5"/>
<evidence type="ECO:0000313" key="2">
    <source>
        <dbReference type="EMBL" id="KAG2389428.1"/>
    </source>
</evidence>
<evidence type="ECO:0000313" key="3">
    <source>
        <dbReference type="Proteomes" id="UP000816034"/>
    </source>
</evidence>
<dbReference type="EMBL" id="PYSW02000007">
    <property type="protein sequence ID" value="KAG2389428.1"/>
    <property type="molecule type" value="Genomic_DNA"/>
</dbReference>
<accession>A0AA88H1S5</accession>